<feature type="transmembrane region" description="Helical" evidence="1">
    <location>
        <begin position="267"/>
        <end position="290"/>
    </location>
</feature>
<gene>
    <name evidence="2" type="ORF">PENVUL_c012G01243</name>
</gene>
<protein>
    <recommendedName>
        <fullName evidence="4">IBR domain-containing protein</fullName>
    </recommendedName>
</protein>
<evidence type="ECO:0008006" key="4">
    <source>
        <dbReference type="Google" id="ProtNLM"/>
    </source>
</evidence>
<organism evidence="2 3">
    <name type="scientific">Penicillium vulpinum</name>
    <dbReference type="NCBI Taxonomy" id="29845"/>
    <lineage>
        <taxon>Eukaryota</taxon>
        <taxon>Fungi</taxon>
        <taxon>Dikarya</taxon>
        <taxon>Ascomycota</taxon>
        <taxon>Pezizomycotina</taxon>
        <taxon>Eurotiomycetes</taxon>
        <taxon>Eurotiomycetidae</taxon>
        <taxon>Eurotiales</taxon>
        <taxon>Aspergillaceae</taxon>
        <taxon>Penicillium</taxon>
    </lineage>
</organism>
<accession>A0A1V6S179</accession>
<dbReference type="Proteomes" id="UP000191518">
    <property type="component" value="Unassembled WGS sequence"/>
</dbReference>
<dbReference type="Gene3D" id="1.20.120.1750">
    <property type="match status" value="1"/>
</dbReference>
<dbReference type="EMBL" id="MDYP01000012">
    <property type="protein sequence ID" value="OQE07785.1"/>
    <property type="molecule type" value="Genomic_DNA"/>
</dbReference>
<comment type="caution">
    <text evidence="2">The sequence shown here is derived from an EMBL/GenBank/DDBJ whole genome shotgun (WGS) entry which is preliminary data.</text>
</comment>
<keyword evidence="1" id="KW-0812">Transmembrane</keyword>
<evidence type="ECO:0000313" key="2">
    <source>
        <dbReference type="EMBL" id="OQE07785.1"/>
    </source>
</evidence>
<keyword evidence="1" id="KW-1133">Transmembrane helix</keyword>
<name>A0A1V6S179_9EURO</name>
<evidence type="ECO:0000313" key="3">
    <source>
        <dbReference type="Proteomes" id="UP000191518"/>
    </source>
</evidence>
<dbReference type="STRING" id="29845.A0A1V6S179"/>
<keyword evidence="3" id="KW-1185">Reference proteome</keyword>
<proteinExistence type="predicted"/>
<dbReference type="AlphaFoldDB" id="A0A1V6S179"/>
<keyword evidence="1" id="KW-0472">Membrane</keyword>
<evidence type="ECO:0000256" key="1">
    <source>
        <dbReference type="SAM" id="Phobius"/>
    </source>
</evidence>
<reference evidence="3" key="1">
    <citation type="journal article" date="2017" name="Nat. Microbiol.">
        <title>Global analysis of biosynthetic gene clusters reveals vast potential of secondary metabolite production in Penicillium species.</title>
        <authorList>
            <person name="Nielsen J.C."/>
            <person name="Grijseels S."/>
            <person name="Prigent S."/>
            <person name="Ji B."/>
            <person name="Dainat J."/>
            <person name="Nielsen K.F."/>
            <person name="Frisvad J.C."/>
            <person name="Workman M."/>
            <person name="Nielsen J."/>
        </authorList>
    </citation>
    <scope>NUCLEOTIDE SEQUENCE [LARGE SCALE GENOMIC DNA]</scope>
    <source>
        <strain evidence="3">IBT 29486</strain>
    </source>
</reference>
<sequence length="296" mass="32975">MACILEVDQPTAELIVQIQLQDASSYSGTSKGKSRDPTDEELAFQLQMELLEVVSHTLQDRRMAMSIAAAVQVDGRILAETQVEEESASKDRLVARQCMDGEILIPPNDFEPETTCLDDETLEKLQFFCRCGAQFCYNCGQQWKNCECEQWDEHRLLARAYQIVDREEGHPLVATAPPNLPEPHLAERTATDIDEAHLEIQETQEEPPSIAPALAGMIDGNLYMGPIDVKNVLIIYGNTYLNVASAGSKPATAAEETDSSYSNWKNVVIRLLVLQIMGLSTIFWTAVTLIPDSHNY</sequence>